<proteinExistence type="predicted"/>
<keyword evidence="3 6" id="KW-0808">Transferase</keyword>
<dbReference type="GO" id="GO:0009042">
    <property type="term" value="F:valine-pyruvate transaminase activity"/>
    <property type="evidence" value="ECO:0007669"/>
    <property type="project" value="UniProtKB-EC"/>
</dbReference>
<keyword evidence="2 6" id="KW-0032">Aminotransferase</keyword>
<gene>
    <name evidence="6" type="primary">avtA</name>
    <name evidence="6" type="ORF">ABA45_06790</name>
</gene>
<reference evidence="6 7" key="1">
    <citation type="submission" date="2015-05" db="EMBL/GenBank/DDBJ databases">
        <title>Complete genome of Marinobacter psychrophilus strain 20041T isolated from sea-ice of the Canadian Basin.</title>
        <authorList>
            <person name="Song L."/>
            <person name="Ren L."/>
            <person name="Yu Y."/>
            <person name="Wang X."/>
        </authorList>
    </citation>
    <scope>NUCLEOTIDE SEQUENCE [LARGE SCALE GENOMIC DNA]</scope>
    <source>
        <strain evidence="6 7">20041</strain>
    </source>
</reference>
<dbReference type="KEGG" id="mpq:ABA45_06790"/>
<dbReference type="SUPFAM" id="SSF53383">
    <property type="entry name" value="PLP-dependent transferases"/>
    <property type="match status" value="1"/>
</dbReference>
<dbReference type="PANTHER" id="PTHR42790:SF4">
    <property type="entry name" value="VALINE--PYRUVATE AMINOTRANSFERASE"/>
    <property type="match status" value="1"/>
</dbReference>
<dbReference type="InterPro" id="IPR015421">
    <property type="entry name" value="PyrdxlP-dep_Trfase_major"/>
</dbReference>
<dbReference type="Pfam" id="PF00155">
    <property type="entry name" value="Aminotran_1_2"/>
    <property type="match status" value="1"/>
</dbReference>
<dbReference type="CDD" id="cd00609">
    <property type="entry name" value="AAT_like"/>
    <property type="match status" value="1"/>
</dbReference>
<dbReference type="InterPro" id="IPR004839">
    <property type="entry name" value="Aminotransferase_I/II_large"/>
</dbReference>
<accession>A0A0H4HZQ4</accession>
<dbReference type="InterPro" id="IPR015424">
    <property type="entry name" value="PyrdxlP-dep_Trfase"/>
</dbReference>
<dbReference type="Gene3D" id="3.40.640.10">
    <property type="entry name" value="Type I PLP-dependent aspartate aminotransferase-like (Major domain)"/>
    <property type="match status" value="1"/>
</dbReference>
<dbReference type="STRING" id="330734.ABA45_06790"/>
<dbReference type="PATRIC" id="fig|330734.3.peg.1430"/>
<evidence type="ECO:0000256" key="2">
    <source>
        <dbReference type="ARBA" id="ARBA00022576"/>
    </source>
</evidence>
<dbReference type="GO" id="GO:1901605">
    <property type="term" value="P:alpha-amino acid metabolic process"/>
    <property type="evidence" value="ECO:0007669"/>
    <property type="project" value="TreeGrafter"/>
</dbReference>
<evidence type="ECO:0000259" key="5">
    <source>
        <dbReference type="Pfam" id="PF00155"/>
    </source>
</evidence>
<organism evidence="6 7">
    <name type="scientific">Marinobacter psychrophilus</name>
    <dbReference type="NCBI Taxonomy" id="330734"/>
    <lineage>
        <taxon>Bacteria</taxon>
        <taxon>Pseudomonadati</taxon>
        <taxon>Pseudomonadota</taxon>
        <taxon>Gammaproteobacteria</taxon>
        <taxon>Pseudomonadales</taxon>
        <taxon>Marinobacteraceae</taxon>
        <taxon>Marinobacter</taxon>
    </lineage>
</organism>
<sequence>MKLSAFGQKFTADAGITSLMDDLGNAMASGDDLIMMGGGNPGHIPEIQQRVREILVQLSQSDADMRRLVGVYDPPQGEKQFISALAELLRREYGWDLTSENIALTNGSQAAFFMLFNMFGGDYGNGVHKHILLPLAPEYIGYADAGIDADLFHAVQPDISFTDAHEFKYRIDFDAVEVTGETGAICVSRPTNPTGNVITDDELAQLETLARRQNIPLIVDGAYGTPFPSLLFTDAKPTWNEQIILCLSLSKLGLPAARTGIVIAAAPTIKALASINAIMNLATGSFGAMLAEPLVRSGEILTLSRDLVCPFYKAKMQRAVAVFSGAMADAPCHWYIHKPEGAMFLWLWFPDLPITSLELYQRLKLRGVLVVSGHYFFPGLPEDGWNHRDECLRVTYSQDDERVAEGLRIIAEEVKAVWVEAETAD</sequence>
<dbReference type="NCBIfam" id="NF006964">
    <property type="entry name" value="PRK09440.1-2"/>
    <property type="match status" value="1"/>
</dbReference>
<dbReference type="EMBL" id="CP011494">
    <property type="protein sequence ID" value="AKO52166.1"/>
    <property type="molecule type" value="Genomic_DNA"/>
</dbReference>
<name>A0A0H4HZQ4_9GAMM</name>
<dbReference type="AlphaFoldDB" id="A0A0H4HZQ4"/>
<protein>
    <submittedName>
        <fullName evidence="6">Valine--pyruvate aminotransferase</fullName>
        <ecNumber evidence="6">2.6.1.66</ecNumber>
    </submittedName>
</protein>
<keyword evidence="7" id="KW-1185">Reference proteome</keyword>
<keyword evidence="4" id="KW-0663">Pyridoxal phosphate</keyword>
<evidence type="ECO:0000256" key="1">
    <source>
        <dbReference type="ARBA" id="ARBA00001933"/>
    </source>
</evidence>
<dbReference type="RefSeq" id="WP_048384860.1">
    <property type="nucleotide sequence ID" value="NZ_CP011494.1"/>
</dbReference>
<dbReference type="GO" id="GO:0005829">
    <property type="term" value="C:cytosol"/>
    <property type="evidence" value="ECO:0007669"/>
    <property type="project" value="TreeGrafter"/>
</dbReference>
<evidence type="ECO:0000256" key="3">
    <source>
        <dbReference type="ARBA" id="ARBA00022679"/>
    </source>
</evidence>
<feature type="domain" description="Aminotransferase class I/classII large" evidence="5">
    <location>
        <begin position="60"/>
        <end position="408"/>
    </location>
</feature>
<dbReference type="InterPro" id="IPR050859">
    <property type="entry name" value="Class-I_PLP-dep_aminotransf"/>
</dbReference>
<dbReference type="NCBIfam" id="NF006967">
    <property type="entry name" value="PRK09440.1-5"/>
    <property type="match status" value="1"/>
</dbReference>
<evidence type="ECO:0000313" key="6">
    <source>
        <dbReference type="EMBL" id="AKO52166.1"/>
    </source>
</evidence>
<comment type="cofactor">
    <cofactor evidence="1">
        <name>pyridoxal 5'-phosphate</name>
        <dbReference type="ChEBI" id="CHEBI:597326"/>
    </cofactor>
</comment>
<dbReference type="Proteomes" id="UP000036406">
    <property type="component" value="Chromosome"/>
</dbReference>
<evidence type="ECO:0000256" key="4">
    <source>
        <dbReference type="ARBA" id="ARBA00022898"/>
    </source>
</evidence>
<dbReference type="GO" id="GO:0030170">
    <property type="term" value="F:pyridoxal phosphate binding"/>
    <property type="evidence" value="ECO:0007669"/>
    <property type="project" value="InterPro"/>
</dbReference>
<dbReference type="PANTHER" id="PTHR42790">
    <property type="entry name" value="AMINOTRANSFERASE"/>
    <property type="match status" value="1"/>
</dbReference>
<keyword evidence="6" id="KW-0670">Pyruvate</keyword>
<dbReference type="EC" id="2.6.1.66" evidence="6"/>
<evidence type="ECO:0000313" key="7">
    <source>
        <dbReference type="Proteomes" id="UP000036406"/>
    </source>
</evidence>